<organism evidence="4 5">
    <name type="scientific">Sedimentisphaera salicampi</name>
    <dbReference type="NCBI Taxonomy" id="1941349"/>
    <lineage>
        <taxon>Bacteria</taxon>
        <taxon>Pseudomonadati</taxon>
        <taxon>Planctomycetota</taxon>
        <taxon>Phycisphaerae</taxon>
        <taxon>Sedimentisphaerales</taxon>
        <taxon>Sedimentisphaeraceae</taxon>
        <taxon>Sedimentisphaera</taxon>
    </lineage>
</organism>
<dbReference type="EMBL" id="CP021023">
    <property type="protein sequence ID" value="ARN56184.1"/>
    <property type="molecule type" value="Genomic_DNA"/>
</dbReference>
<sequence>MFSERLSEKYKIKVNLFFLICLRNFRKTVLTLVLLAIAGQAHLFAGSLKESFLNPPKSAMPQTLWYWLNGSISREGITKDLEAMKENGIGGAIMFNIGRGVRLGPQVPFMSKQWLDLFLHSVHEADRLGLNMGINNAPGWSSSGGPWIDPEHSMQILTCSRAEIEGGSEHEITLPKPWNTFGWYQDVAVLAYPAGKTMQQANPRITASSPIEGELLMDGCFNTKVDLPQVKKGQKRFVQIEFENPVSAHGLWFRDFQSPLGGGRLQVSSDGKEFRNISHFSFLRPGIVFKGNMIHMAFEPVEGKIFRLVFNRPQGGPCRIGELELLMRPAVKGFLHKAGYRAPSASRGAEHYAWGATRYKGDMISSEKIIDLTDKMDSSGKLKWHAPEGRWTILRIGHTSNGVSPGPIPCGVWEGVGYRPDTPEARPDDGISNSLESDKFSKTATRIHYEAYAGKLAKLCGPLAGEVLKNVHIDSWEVGAQNWTAKLPEEFQQRRGYSLKPYLPLLLTGCVIDSVEKTERFLEDFRRTLQELLLENYFAYFRKLANNDGLELSVEAYHHLFCDTLDVHGVADVPMSEFWVYPWSAEPTTHWYWSAKAAYSGSMVYGSPVVTAEAFTSKAKYNLSPKMLRRRGDLMFAAGVNQFFFHVFEHHPRLDEKPGAMWFAGLYMNRSNTWWKESAEWIDYIKSCQGVLQQGRGIAQVTVLTPRYRPVEWSIVRPKDKEIQKQLPRGFGYLYCSQDGLLNKGTVDNGTLRFELGEGCRMVVLPDTDRASPELLKKFRQLLNAGVSVYATHRPKRAIGMQDSQERNAQVSRVADELWGDVDGKKVTSRRVGKGLLIQGVPLGKALDMADIQPDFTYINADGSSVDKSPSSGNLPPINFLHRRTEETDFYFVANYTEQPQRLVGRFNITGKTPQRWDPLTSEVEKLAAWRCVDGNTEIPLNLRPGGSTFIVFQPEQKPLDNIVSLSVGQRGLFPLEESDDTPCDWRLTAEDNGRLCLQTTMEGTFNAISESGKTFTAEAPELPDSVEVSGPWKVDFEPGLGAPAAAEFPSLISWSEHSNEGIRYFSGHASYHTSFHVPSSLLSSERKIWLDLGRVEVAATVKINGKNLGVLWDSPYVVDVTNILKKGKNELYIRVVNLWRNRLIGDKRMPDAQNIAYCETPMCKAGDKLTPSGLLGPVELRPESKMLLSPNQKKGCN</sequence>
<dbReference type="InterPro" id="IPR008979">
    <property type="entry name" value="Galactose-bd-like_sf"/>
</dbReference>
<evidence type="ECO:0000256" key="2">
    <source>
        <dbReference type="ARBA" id="ARBA00022801"/>
    </source>
</evidence>
<dbReference type="Pfam" id="PF17132">
    <property type="entry name" value="Glyco_hydro_106"/>
    <property type="match status" value="1"/>
</dbReference>
<keyword evidence="2 4" id="KW-0378">Hydrolase</keyword>
<dbReference type="GO" id="GO:0004553">
    <property type="term" value="F:hydrolase activity, hydrolyzing O-glycosyl compounds"/>
    <property type="evidence" value="ECO:0007669"/>
    <property type="project" value="UniProtKB-ARBA"/>
</dbReference>
<dbReference type="KEGG" id="pbp:STSP1_00557"/>
<gene>
    <name evidence="4" type="ORF">STSP1_00557</name>
</gene>
<dbReference type="SUPFAM" id="SSF49785">
    <property type="entry name" value="Galactose-binding domain-like"/>
    <property type="match status" value="1"/>
</dbReference>
<dbReference type="STRING" id="1941349.STSP1_00557"/>
<dbReference type="NCBIfam" id="NF045579">
    <property type="entry name" value="rhamnoside_JR"/>
    <property type="match status" value="1"/>
</dbReference>
<keyword evidence="1" id="KW-0732">Signal</keyword>
<name>A0A1W6LKD0_9BACT</name>
<evidence type="ECO:0000259" key="3">
    <source>
        <dbReference type="Pfam" id="PF22666"/>
    </source>
</evidence>
<feature type="domain" description="Beta-mannosidase-like galactose-binding" evidence="3">
    <location>
        <begin position="1070"/>
        <end position="1149"/>
    </location>
</feature>
<keyword evidence="5" id="KW-1185">Reference proteome</keyword>
<dbReference type="Gene3D" id="2.60.120.260">
    <property type="entry name" value="Galactose-binding domain-like"/>
    <property type="match status" value="1"/>
</dbReference>
<reference evidence="5" key="1">
    <citation type="submission" date="2017-04" db="EMBL/GenBank/DDBJ databases">
        <title>Comparative genomics and description of representatives of a novel lineage of planctomycetes thriving in anoxic sediments.</title>
        <authorList>
            <person name="Spring S."/>
            <person name="Bunk B."/>
            <person name="Sproer C."/>
        </authorList>
    </citation>
    <scope>NUCLEOTIDE SEQUENCE [LARGE SCALE GENOMIC DNA]</scope>
    <source>
        <strain evidence="5">ST-PulAB-D4</strain>
    </source>
</reference>
<dbReference type="InterPro" id="IPR054593">
    <property type="entry name" value="Beta-mannosidase-like_N2"/>
</dbReference>
<dbReference type="RefSeq" id="WP_085754896.1">
    <property type="nucleotide sequence ID" value="NZ_CP021023.1"/>
</dbReference>
<dbReference type="PANTHER" id="PTHR43817:SF1">
    <property type="entry name" value="HYDROLASE, FAMILY 43, PUTATIVE (AFU_ORTHOLOGUE AFUA_3G01660)-RELATED"/>
    <property type="match status" value="1"/>
</dbReference>
<evidence type="ECO:0000313" key="4">
    <source>
        <dbReference type="EMBL" id="ARN56184.1"/>
    </source>
</evidence>
<dbReference type="Proteomes" id="UP000193334">
    <property type="component" value="Chromosome"/>
</dbReference>
<accession>A0A1W6LKD0</accession>
<dbReference type="AlphaFoldDB" id="A0A1W6LKD0"/>
<dbReference type="PANTHER" id="PTHR43817">
    <property type="entry name" value="GLYCOSYL HYDROLASE"/>
    <property type="match status" value="1"/>
</dbReference>
<dbReference type="Pfam" id="PF22666">
    <property type="entry name" value="Glyco_hydro_2_N2"/>
    <property type="match status" value="1"/>
</dbReference>
<proteinExistence type="predicted"/>
<evidence type="ECO:0000313" key="5">
    <source>
        <dbReference type="Proteomes" id="UP000193334"/>
    </source>
</evidence>
<evidence type="ECO:0000256" key="1">
    <source>
        <dbReference type="ARBA" id="ARBA00022729"/>
    </source>
</evidence>
<protein>
    <submittedName>
        <fullName evidence="4">Putative glycosyl hydrolase</fullName>
    </submittedName>
</protein>